<dbReference type="AlphaFoldDB" id="A0AA88CYR1"/>
<evidence type="ECO:0000256" key="1">
    <source>
        <dbReference type="SAM" id="Phobius"/>
    </source>
</evidence>
<keyword evidence="1" id="KW-0472">Membrane</keyword>
<dbReference type="Proteomes" id="UP001187192">
    <property type="component" value="Unassembled WGS sequence"/>
</dbReference>
<sequence>MGWLIREDRSGSSWKLGWTERTLASLTAPPLPLVAIVGIVVVLLSVSSYANYRTQMQRTVIGFRVFLFLLPVVLIFVAHSVTKYGTVLLVRPRTKSEVAVSEGGGGSPWGVAVLLVVVLVLISYRSYFQSKWWPPIWGSYY</sequence>
<protein>
    <recommendedName>
        <fullName evidence="4">Transmembrane protein</fullName>
    </recommendedName>
</protein>
<gene>
    <name evidence="2" type="ORF">TIFTF001_005532</name>
</gene>
<accession>A0AA88CYR1</accession>
<evidence type="ECO:0000313" key="2">
    <source>
        <dbReference type="EMBL" id="GMN35786.1"/>
    </source>
</evidence>
<reference evidence="2" key="1">
    <citation type="submission" date="2023-07" db="EMBL/GenBank/DDBJ databases">
        <title>draft genome sequence of fig (Ficus carica).</title>
        <authorList>
            <person name="Takahashi T."/>
            <person name="Nishimura K."/>
        </authorList>
    </citation>
    <scope>NUCLEOTIDE SEQUENCE</scope>
</reference>
<proteinExistence type="predicted"/>
<name>A0AA88CYR1_FICCA</name>
<feature type="transmembrane region" description="Helical" evidence="1">
    <location>
        <begin position="61"/>
        <end position="81"/>
    </location>
</feature>
<comment type="caution">
    <text evidence="2">The sequence shown here is derived from an EMBL/GenBank/DDBJ whole genome shotgun (WGS) entry which is preliminary data.</text>
</comment>
<keyword evidence="1" id="KW-0812">Transmembrane</keyword>
<dbReference type="PANTHER" id="PTHR33306">
    <property type="entry name" value="EXPRESSED PROTEIN-RELATED-RELATED"/>
    <property type="match status" value="1"/>
</dbReference>
<organism evidence="2 3">
    <name type="scientific">Ficus carica</name>
    <name type="common">Common fig</name>
    <dbReference type="NCBI Taxonomy" id="3494"/>
    <lineage>
        <taxon>Eukaryota</taxon>
        <taxon>Viridiplantae</taxon>
        <taxon>Streptophyta</taxon>
        <taxon>Embryophyta</taxon>
        <taxon>Tracheophyta</taxon>
        <taxon>Spermatophyta</taxon>
        <taxon>Magnoliopsida</taxon>
        <taxon>eudicotyledons</taxon>
        <taxon>Gunneridae</taxon>
        <taxon>Pentapetalae</taxon>
        <taxon>rosids</taxon>
        <taxon>fabids</taxon>
        <taxon>Rosales</taxon>
        <taxon>Moraceae</taxon>
        <taxon>Ficeae</taxon>
        <taxon>Ficus</taxon>
    </lineage>
</organism>
<dbReference type="PANTHER" id="PTHR33306:SF40">
    <property type="entry name" value="EXPRESSED PROTEIN"/>
    <property type="match status" value="1"/>
</dbReference>
<evidence type="ECO:0000313" key="3">
    <source>
        <dbReference type="Proteomes" id="UP001187192"/>
    </source>
</evidence>
<keyword evidence="3" id="KW-1185">Reference proteome</keyword>
<feature type="transmembrane region" description="Helical" evidence="1">
    <location>
        <begin position="106"/>
        <end position="124"/>
    </location>
</feature>
<feature type="transmembrane region" description="Helical" evidence="1">
    <location>
        <begin position="31"/>
        <end position="49"/>
    </location>
</feature>
<evidence type="ECO:0008006" key="4">
    <source>
        <dbReference type="Google" id="ProtNLM"/>
    </source>
</evidence>
<keyword evidence="1" id="KW-1133">Transmembrane helix</keyword>
<dbReference type="EMBL" id="BTGU01000005">
    <property type="protein sequence ID" value="GMN35786.1"/>
    <property type="molecule type" value="Genomic_DNA"/>
</dbReference>